<keyword evidence="2" id="KW-0732">Signal</keyword>
<feature type="compositionally biased region" description="Pro residues" evidence="1">
    <location>
        <begin position="153"/>
        <end position="172"/>
    </location>
</feature>
<dbReference type="PANTHER" id="PTHR33021:SF213">
    <property type="entry name" value="OS12G0454600 PROTEIN"/>
    <property type="match status" value="1"/>
</dbReference>
<keyword evidence="5" id="KW-1185">Reference proteome</keyword>
<evidence type="ECO:0000313" key="4">
    <source>
        <dbReference type="EMBL" id="GMH21678.1"/>
    </source>
</evidence>
<dbReference type="FunFam" id="2.60.40.420:FF:000048">
    <property type="entry name" value="Early nodulin-like protein 18"/>
    <property type="match status" value="1"/>
</dbReference>
<evidence type="ECO:0000256" key="2">
    <source>
        <dbReference type="SAM" id="SignalP"/>
    </source>
</evidence>
<feature type="domain" description="Phytocyanin" evidence="3">
    <location>
        <begin position="25"/>
        <end position="145"/>
    </location>
</feature>
<gene>
    <name evidence="4" type="ORF">Nepgr_023520</name>
</gene>
<evidence type="ECO:0000256" key="1">
    <source>
        <dbReference type="SAM" id="MobiDB-lite"/>
    </source>
</evidence>
<dbReference type="PROSITE" id="PS51485">
    <property type="entry name" value="PHYTOCYANIN"/>
    <property type="match status" value="1"/>
</dbReference>
<dbReference type="SUPFAM" id="SSF49503">
    <property type="entry name" value="Cupredoxins"/>
    <property type="match status" value="1"/>
</dbReference>
<reference evidence="4" key="1">
    <citation type="submission" date="2023-05" db="EMBL/GenBank/DDBJ databases">
        <title>Nepenthes gracilis genome sequencing.</title>
        <authorList>
            <person name="Fukushima K."/>
        </authorList>
    </citation>
    <scope>NUCLEOTIDE SEQUENCE</scope>
    <source>
        <strain evidence="4">SING2019-196</strain>
    </source>
</reference>
<proteinExistence type="predicted"/>
<organism evidence="4 5">
    <name type="scientific">Nepenthes gracilis</name>
    <name type="common">Slender pitcher plant</name>
    <dbReference type="NCBI Taxonomy" id="150966"/>
    <lineage>
        <taxon>Eukaryota</taxon>
        <taxon>Viridiplantae</taxon>
        <taxon>Streptophyta</taxon>
        <taxon>Embryophyta</taxon>
        <taxon>Tracheophyta</taxon>
        <taxon>Spermatophyta</taxon>
        <taxon>Magnoliopsida</taxon>
        <taxon>eudicotyledons</taxon>
        <taxon>Gunneridae</taxon>
        <taxon>Pentapetalae</taxon>
        <taxon>Caryophyllales</taxon>
        <taxon>Nepenthaceae</taxon>
        <taxon>Nepenthes</taxon>
    </lineage>
</organism>
<feature type="region of interest" description="Disordered" evidence="1">
    <location>
        <begin position="147"/>
        <end position="181"/>
    </location>
</feature>
<dbReference type="InterPro" id="IPR008972">
    <property type="entry name" value="Cupredoxin"/>
</dbReference>
<comment type="caution">
    <text evidence="4">The sequence shown here is derived from an EMBL/GenBank/DDBJ whole genome shotgun (WGS) entry which is preliminary data.</text>
</comment>
<accession>A0AAD3T0V4</accession>
<feature type="signal peptide" evidence="2">
    <location>
        <begin position="1"/>
        <end position="21"/>
    </location>
</feature>
<dbReference type="GO" id="GO:0005886">
    <property type="term" value="C:plasma membrane"/>
    <property type="evidence" value="ECO:0007669"/>
    <property type="project" value="TreeGrafter"/>
</dbReference>
<sequence length="213" mass="22086">MSTPVAAIAILLVAAAATANAATYTNHTVGDPAVWFFNVSTNSSASNYSDWASTQTFNLGDYLIFNTTTNETVVQTTNATAYKSCSADDTSDDTSIYDSGSNVFGQTITIAVPLTIEGSNYFFSDPGDDGFQCERGMRFEIKVNHGSGLPPILNQPPPPPYAPPPASEPPPVFEGSGGGQGQSISGCWTKIGGGFPSTVRVAVAAILGLGMAV</sequence>
<dbReference type="AlphaFoldDB" id="A0AAD3T0V4"/>
<evidence type="ECO:0000259" key="3">
    <source>
        <dbReference type="PROSITE" id="PS51485"/>
    </source>
</evidence>
<dbReference type="InterPro" id="IPR003245">
    <property type="entry name" value="Phytocyanin_dom"/>
</dbReference>
<feature type="chain" id="PRO_5042094781" description="Phytocyanin domain-containing protein" evidence="2">
    <location>
        <begin position="22"/>
        <end position="213"/>
    </location>
</feature>
<dbReference type="Gene3D" id="2.60.40.420">
    <property type="entry name" value="Cupredoxins - blue copper proteins"/>
    <property type="match status" value="1"/>
</dbReference>
<dbReference type="InterPro" id="IPR039391">
    <property type="entry name" value="Phytocyanin-like"/>
</dbReference>
<protein>
    <recommendedName>
        <fullName evidence="3">Phytocyanin domain-containing protein</fullName>
    </recommendedName>
</protein>
<dbReference type="GO" id="GO:0009055">
    <property type="term" value="F:electron transfer activity"/>
    <property type="evidence" value="ECO:0007669"/>
    <property type="project" value="InterPro"/>
</dbReference>
<dbReference type="Proteomes" id="UP001279734">
    <property type="component" value="Unassembled WGS sequence"/>
</dbReference>
<name>A0AAD3T0V4_NEPGR</name>
<dbReference type="PANTHER" id="PTHR33021">
    <property type="entry name" value="BLUE COPPER PROTEIN"/>
    <property type="match status" value="1"/>
</dbReference>
<dbReference type="Pfam" id="PF02298">
    <property type="entry name" value="Cu_bind_like"/>
    <property type="match status" value="1"/>
</dbReference>
<evidence type="ECO:0000313" key="5">
    <source>
        <dbReference type="Proteomes" id="UP001279734"/>
    </source>
</evidence>
<dbReference type="EMBL" id="BSYO01000023">
    <property type="protein sequence ID" value="GMH21678.1"/>
    <property type="molecule type" value="Genomic_DNA"/>
</dbReference>